<dbReference type="Gene3D" id="3.30.230.70">
    <property type="entry name" value="GHMP Kinase, N-terminal domain"/>
    <property type="match status" value="1"/>
</dbReference>
<sequence>MPDNFPYSVRLACQVLESNGSSSMASVCVGSLALMDAGVPLKAAAAGVAIGLISNDDGTQHRILTDILGIEDYAGDMDFKIAGTSKGLTAMQLDLKVAGISRKLLNEAIARGREGIAHVLLLMEKAQKAPRPEFKDCVPVIENIAIPIFRRHILFRSGAYNVKLIEAETGVKISIEDDANISLTAPNKAKLEEAKELMEKMFADETVVELNFGALYKAEIVEILENGVMVTLKKGMRPMFLKNSNLDARRVAHASALGLQVGSVITVQYLGRDSTTGHHRISRKTLQSATLPVQNLSRNNLDARRVAHASALGLQVGSVITVQYLGRDSTTGHHRISRKTLQSATLPVQNLSRK</sequence>
<dbReference type="GO" id="GO:0003723">
    <property type="term" value="F:RNA binding"/>
    <property type="evidence" value="ECO:0007669"/>
    <property type="project" value="UniProtKB-UniRule"/>
</dbReference>
<feature type="domain" description="S1 motif" evidence="8">
    <location>
        <begin position="213"/>
        <end position="284"/>
    </location>
</feature>
<evidence type="ECO:0000256" key="7">
    <source>
        <dbReference type="SAM" id="MobiDB-lite"/>
    </source>
</evidence>
<accession>A0A0B2W3V6</accession>
<evidence type="ECO:0000256" key="2">
    <source>
        <dbReference type="ARBA" id="ARBA00012416"/>
    </source>
</evidence>
<evidence type="ECO:0000313" key="10">
    <source>
        <dbReference type="Proteomes" id="UP000031036"/>
    </source>
</evidence>
<evidence type="ECO:0000256" key="3">
    <source>
        <dbReference type="ARBA" id="ARBA00022679"/>
    </source>
</evidence>
<dbReference type="PANTHER" id="PTHR11252">
    <property type="entry name" value="POLYRIBONUCLEOTIDE NUCLEOTIDYLTRANSFERASE"/>
    <property type="match status" value="1"/>
</dbReference>
<dbReference type="AlphaFoldDB" id="A0A0B2W3V6"/>
<evidence type="ECO:0000256" key="1">
    <source>
        <dbReference type="ARBA" id="ARBA00007404"/>
    </source>
</evidence>
<feature type="compositionally biased region" description="Polar residues" evidence="7">
    <location>
        <begin position="339"/>
        <end position="354"/>
    </location>
</feature>
<evidence type="ECO:0000256" key="4">
    <source>
        <dbReference type="ARBA" id="ARBA00022695"/>
    </source>
</evidence>
<dbReference type="GO" id="GO:0000175">
    <property type="term" value="F:3'-5'-RNA exonuclease activity"/>
    <property type="evidence" value="ECO:0007669"/>
    <property type="project" value="TreeGrafter"/>
</dbReference>
<dbReference type="Gene3D" id="2.40.50.140">
    <property type="entry name" value="Nucleic acid-binding proteins"/>
    <property type="match status" value="1"/>
</dbReference>
<dbReference type="InterPro" id="IPR036345">
    <property type="entry name" value="ExoRNase_PH_dom2_sf"/>
</dbReference>
<dbReference type="InterPro" id="IPR012340">
    <property type="entry name" value="NA-bd_OB-fold"/>
</dbReference>
<proteinExistence type="inferred from homology"/>
<dbReference type="OMA" id="VITVQYL"/>
<dbReference type="STRING" id="6265.A0A0B2W3V6"/>
<dbReference type="Pfam" id="PF01138">
    <property type="entry name" value="RNase_PH"/>
    <property type="match status" value="1"/>
</dbReference>
<keyword evidence="5 6" id="KW-0694">RNA-binding</keyword>
<dbReference type="PANTHER" id="PTHR11252:SF0">
    <property type="entry name" value="POLYRIBONUCLEOTIDE NUCLEOTIDYLTRANSFERASE 1, MITOCHONDRIAL"/>
    <property type="match status" value="1"/>
</dbReference>
<dbReference type="SUPFAM" id="SSF54791">
    <property type="entry name" value="Eukaryotic type KH-domain (KH-domain type I)"/>
    <property type="match status" value="1"/>
</dbReference>
<dbReference type="EMBL" id="JPKZ01000256">
    <property type="protein sequence ID" value="KHN88242.1"/>
    <property type="molecule type" value="Genomic_DNA"/>
</dbReference>
<reference evidence="9 10" key="1">
    <citation type="submission" date="2014-11" db="EMBL/GenBank/DDBJ databases">
        <title>Genetic blueprint of the zoonotic pathogen Toxocara canis.</title>
        <authorList>
            <person name="Zhu X.-Q."/>
            <person name="Korhonen P.K."/>
            <person name="Cai H."/>
            <person name="Young N.D."/>
            <person name="Nejsum P."/>
            <person name="von Samson-Himmelstjerna G."/>
            <person name="Boag P.R."/>
            <person name="Tan P."/>
            <person name="Li Q."/>
            <person name="Min J."/>
            <person name="Yang Y."/>
            <person name="Wang X."/>
            <person name="Fang X."/>
            <person name="Hall R.S."/>
            <person name="Hofmann A."/>
            <person name="Sternberg P.W."/>
            <person name="Jex A.R."/>
            <person name="Gasser R.B."/>
        </authorList>
    </citation>
    <scope>NUCLEOTIDE SEQUENCE [LARGE SCALE GENOMIC DNA]</scope>
    <source>
        <strain evidence="9">PN_DK_2014</strain>
    </source>
</reference>
<dbReference type="GO" id="GO:0005739">
    <property type="term" value="C:mitochondrion"/>
    <property type="evidence" value="ECO:0007669"/>
    <property type="project" value="TreeGrafter"/>
</dbReference>
<comment type="caution">
    <text evidence="9">The sequence shown here is derived from an EMBL/GenBank/DDBJ whole genome shotgun (WGS) entry which is preliminary data.</text>
</comment>
<dbReference type="InterPro" id="IPR027408">
    <property type="entry name" value="PNPase/RNase_PH_dom_sf"/>
</dbReference>
<evidence type="ECO:0000313" key="9">
    <source>
        <dbReference type="EMBL" id="KHN88242.1"/>
    </source>
</evidence>
<comment type="similarity">
    <text evidence="1">Belongs to the polyribonucleotide nucleotidyltransferase family.</text>
</comment>
<dbReference type="SUPFAM" id="SSF54211">
    <property type="entry name" value="Ribosomal protein S5 domain 2-like"/>
    <property type="match status" value="1"/>
</dbReference>
<dbReference type="SUPFAM" id="SSF55666">
    <property type="entry name" value="Ribonuclease PH domain 2-like"/>
    <property type="match status" value="1"/>
</dbReference>
<keyword evidence="4" id="KW-0548">Nucleotidyltransferase</keyword>
<dbReference type="InterPro" id="IPR020568">
    <property type="entry name" value="Ribosomal_Su5_D2-typ_SF"/>
</dbReference>
<dbReference type="GO" id="GO:0000958">
    <property type="term" value="P:mitochondrial mRNA catabolic process"/>
    <property type="evidence" value="ECO:0007669"/>
    <property type="project" value="TreeGrafter"/>
</dbReference>
<protein>
    <recommendedName>
        <fullName evidence="2">polyribonucleotide nucleotidyltransferase</fullName>
        <ecNumber evidence="2">2.7.7.8</ecNumber>
    </recommendedName>
</protein>
<dbReference type="GO" id="GO:0000965">
    <property type="term" value="P:mitochondrial RNA 3'-end processing"/>
    <property type="evidence" value="ECO:0007669"/>
    <property type="project" value="TreeGrafter"/>
</dbReference>
<keyword evidence="10" id="KW-1185">Reference proteome</keyword>
<feature type="region of interest" description="Disordered" evidence="7">
    <location>
        <begin position="335"/>
        <end position="354"/>
    </location>
</feature>
<dbReference type="GO" id="GO:0004654">
    <property type="term" value="F:polyribonucleotide nucleotidyltransferase activity"/>
    <property type="evidence" value="ECO:0007669"/>
    <property type="project" value="UniProtKB-EC"/>
</dbReference>
<gene>
    <name evidence="9" type="primary">PNPT1</name>
    <name evidence="9" type="ORF">Tcan_05745</name>
</gene>
<dbReference type="OrthoDB" id="437922at2759"/>
<dbReference type="PROSITE" id="PS50126">
    <property type="entry name" value="S1"/>
    <property type="match status" value="1"/>
</dbReference>
<keyword evidence="3 9" id="KW-0808">Transferase</keyword>
<dbReference type="InterPro" id="IPR001247">
    <property type="entry name" value="ExoRNase_PH_dom1"/>
</dbReference>
<evidence type="ECO:0000256" key="5">
    <source>
        <dbReference type="ARBA" id="ARBA00022884"/>
    </source>
</evidence>
<dbReference type="GO" id="GO:0005829">
    <property type="term" value="C:cytosol"/>
    <property type="evidence" value="ECO:0007669"/>
    <property type="project" value="TreeGrafter"/>
</dbReference>
<dbReference type="EC" id="2.7.7.8" evidence="2"/>
<dbReference type="InterPro" id="IPR036612">
    <property type="entry name" value="KH_dom_type_1_sf"/>
</dbReference>
<organism evidence="9 10">
    <name type="scientific">Toxocara canis</name>
    <name type="common">Canine roundworm</name>
    <dbReference type="NCBI Taxonomy" id="6265"/>
    <lineage>
        <taxon>Eukaryota</taxon>
        <taxon>Metazoa</taxon>
        <taxon>Ecdysozoa</taxon>
        <taxon>Nematoda</taxon>
        <taxon>Chromadorea</taxon>
        <taxon>Rhabditida</taxon>
        <taxon>Spirurina</taxon>
        <taxon>Ascaridomorpha</taxon>
        <taxon>Ascaridoidea</taxon>
        <taxon>Toxocaridae</taxon>
        <taxon>Toxocara</taxon>
    </lineage>
</organism>
<dbReference type="InterPro" id="IPR012162">
    <property type="entry name" value="PNPase"/>
</dbReference>
<evidence type="ECO:0000256" key="6">
    <source>
        <dbReference type="PROSITE-ProRule" id="PRU00117"/>
    </source>
</evidence>
<dbReference type="PROSITE" id="PS50084">
    <property type="entry name" value="KH_TYPE_1"/>
    <property type="match status" value="1"/>
</dbReference>
<dbReference type="Proteomes" id="UP000031036">
    <property type="component" value="Unassembled WGS sequence"/>
</dbReference>
<evidence type="ECO:0000259" key="8">
    <source>
        <dbReference type="PROSITE" id="PS50126"/>
    </source>
</evidence>
<dbReference type="InterPro" id="IPR003029">
    <property type="entry name" value="S1_domain"/>
</dbReference>
<dbReference type="Gene3D" id="3.30.1370.10">
    <property type="entry name" value="K Homology domain, type 1"/>
    <property type="match status" value="1"/>
</dbReference>
<name>A0A0B2W3V6_TOXCA</name>